<dbReference type="Proteomes" id="UP000266301">
    <property type="component" value="Chromosome"/>
</dbReference>
<protein>
    <recommendedName>
        <fullName evidence="3">Peptidase C39-like domain-containing protein</fullName>
    </recommendedName>
</protein>
<proteinExistence type="predicted"/>
<sequence length="218" mass="25180">MIKRSISNLNLFKLSDEGSNKIYFGGNQEWYHTEWQRRSGCGPTAASNIIFYLNCISHRIDLGKNLNVKKNWIMFMESVWKYVTPTDRGIPSAEMFCDKVLKYAKSNNVDVKCYVCDVPQDKDKRPQILEIIKFLENALSNDSPVAFLNLCNGKENCLDSWHWVTIISLECSDIKDRIFVDILDGGSIKKIDLLLWYNTTKQGGGFVYFMNNNVLDRH</sequence>
<dbReference type="OrthoDB" id="370604at2"/>
<dbReference type="KEGG" id="cfer:D4Z93_06590"/>
<dbReference type="EMBL" id="CP032416">
    <property type="protein sequence ID" value="AYD40203.1"/>
    <property type="molecule type" value="Genomic_DNA"/>
</dbReference>
<dbReference type="RefSeq" id="WP_119971567.1">
    <property type="nucleotide sequence ID" value="NZ_CP032416.1"/>
</dbReference>
<gene>
    <name evidence="1" type="ORF">D4Z93_06590</name>
</gene>
<evidence type="ECO:0000313" key="2">
    <source>
        <dbReference type="Proteomes" id="UP000266301"/>
    </source>
</evidence>
<evidence type="ECO:0008006" key="3">
    <source>
        <dbReference type="Google" id="ProtNLM"/>
    </source>
</evidence>
<name>A0A386H3V6_9CLOT</name>
<evidence type="ECO:0000313" key="1">
    <source>
        <dbReference type="EMBL" id="AYD40203.1"/>
    </source>
</evidence>
<reference evidence="1 2" key="1">
    <citation type="journal article" date="2019" name="Int. J. Syst. Evol. Microbiol.">
        <title>Clostridium fermenticellae sp. nov., isolated from the mud in a fermentation cellar for the production of the Chinese liquor, baijiu.</title>
        <authorList>
            <person name="Xu P.X."/>
            <person name="Chai L.J."/>
            <person name="Qiu T."/>
            <person name="Zhang X.J."/>
            <person name="Lu Z.M."/>
            <person name="Xiao C."/>
            <person name="Wang S.T."/>
            <person name="Shen C.H."/>
            <person name="Shi J.S."/>
            <person name="Xu Z.H."/>
        </authorList>
    </citation>
    <scope>NUCLEOTIDE SEQUENCE [LARGE SCALE GENOMIC DNA]</scope>
    <source>
        <strain evidence="1 2">JN500901</strain>
    </source>
</reference>
<accession>A0A386H3V6</accession>
<keyword evidence="2" id="KW-1185">Reference proteome</keyword>
<dbReference type="AlphaFoldDB" id="A0A386H3V6"/>
<organism evidence="1 2">
    <name type="scientific">Clostridium fermenticellae</name>
    <dbReference type="NCBI Taxonomy" id="2068654"/>
    <lineage>
        <taxon>Bacteria</taxon>
        <taxon>Bacillati</taxon>
        <taxon>Bacillota</taxon>
        <taxon>Clostridia</taxon>
        <taxon>Eubacteriales</taxon>
        <taxon>Clostridiaceae</taxon>
        <taxon>Clostridium</taxon>
    </lineage>
</organism>